<dbReference type="PANTHER" id="PTHR23321:SF26">
    <property type="entry name" value="SMALL RIBOSOMAL SUBUNIT PROTEIN US15M"/>
    <property type="match status" value="1"/>
</dbReference>
<gene>
    <name evidence="6" type="ORF">GAYE_SCF65G6787</name>
</gene>
<dbReference type="SMART" id="SM01387">
    <property type="entry name" value="Ribosomal_S15"/>
    <property type="match status" value="1"/>
</dbReference>
<dbReference type="CDD" id="cd00353">
    <property type="entry name" value="Ribosomal_S15p_S13e"/>
    <property type="match status" value="1"/>
</dbReference>
<dbReference type="GO" id="GO:0003735">
    <property type="term" value="F:structural constituent of ribosome"/>
    <property type="evidence" value="ECO:0007669"/>
    <property type="project" value="InterPro"/>
</dbReference>
<evidence type="ECO:0000313" key="7">
    <source>
        <dbReference type="Proteomes" id="UP001300502"/>
    </source>
</evidence>
<dbReference type="InterPro" id="IPR005290">
    <property type="entry name" value="Ribosomal_uS15_bac-type"/>
</dbReference>
<dbReference type="GO" id="GO:1990904">
    <property type="term" value="C:ribonucleoprotein complex"/>
    <property type="evidence" value="ECO:0007669"/>
    <property type="project" value="UniProtKB-KW"/>
</dbReference>
<name>A0AAV9IN40_9RHOD</name>
<comment type="similarity">
    <text evidence="1 4">Belongs to the universal ribosomal protein uS15 family.</text>
</comment>
<evidence type="ECO:0000256" key="4">
    <source>
        <dbReference type="RuleBase" id="RU003919"/>
    </source>
</evidence>
<dbReference type="EMBL" id="JANCYU010000070">
    <property type="protein sequence ID" value="KAK4528840.1"/>
    <property type="molecule type" value="Genomic_DNA"/>
</dbReference>
<comment type="caution">
    <text evidence="6">The sequence shown here is derived from an EMBL/GenBank/DDBJ whole genome shotgun (WGS) entry which is preliminary data.</text>
</comment>
<dbReference type="PANTHER" id="PTHR23321">
    <property type="entry name" value="RIBOSOMAL PROTEIN S15, BACTERIAL AND ORGANELLAR"/>
    <property type="match status" value="1"/>
</dbReference>
<feature type="compositionally biased region" description="Polar residues" evidence="5">
    <location>
        <begin position="84"/>
        <end position="115"/>
    </location>
</feature>
<organism evidence="6 7">
    <name type="scientific">Galdieria yellowstonensis</name>
    <dbReference type="NCBI Taxonomy" id="3028027"/>
    <lineage>
        <taxon>Eukaryota</taxon>
        <taxon>Rhodophyta</taxon>
        <taxon>Bangiophyceae</taxon>
        <taxon>Galdieriales</taxon>
        <taxon>Galdieriaceae</taxon>
        <taxon>Galdieria</taxon>
    </lineage>
</organism>
<evidence type="ECO:0000256" key="2">
    <source>
        <dbReference type="ARBA" id="ARBA00022980"/>
    </source>
</evidence>
<evidence type="ECO:0000313" key="6">
    <source>
        <dbReference type="EMBL" id="KAK4528840.1"/>
    </source>
</evidence>
<dbReference type="GO" id="GO:0005840">
    <property type="term" value="C:ribosome"/>
    <property type="evidence" value="ECO:0007669"/>
    <property type="project" value="UniProtKB-KW"/>
</dbReference>
<dbReference type="Pfam" id="PF00312">
    <property type="entry name" value="Ribosomal_S15"/>
    <property type="match status" value="1"/>
</dbReference>
<keyword evidence="7" id="KW-1185">Reference proteome</keyword>
<evidence type="ECO:0000256" key="1">
    <source>
        <dbReference type="ARBA" id="ARBA00008434"/>
    </source>
</evidence>
<dbReference type="SUPFAM" id="SSF47060">
    <property type="entry name" value="S15/NS1 RNA-binding domain"/>
    <property type="match status" value="1"/>
</dbReference>
<protein>
    <recommendedName>
        <fullName evidence="8">30S ribosomal protein S15</fullName>
    </recommendedName>
</protein>
<dbReference type="InterPro" id="IPR009068">
    <property type="entry name" value="uS15_NS1_RNA-bd_sf"/>
</dbReference>
<dbReference type="GO" id="GO:0005737">
    <property type="term" value="C:cytoplasm"/>
    <property type="evidence" value="ECO:0007669"/>
    <property type="project" value="UniProtKB-ARBA"/>
</dbReference>
<evidence type="ECO:0008006" key="8">
    <source>
        <dbReference type="Google" id="ProtNLM"/>
    </source>
</evidence>
<dbReference type="InterPro" id="IPR000589">
    <property type="entry name" value="Ribosomal_uS15"/>
</dbReference>
<evidence type="ECO:0000256" key="3">
    <source>
        <dbReference type="ARBA" id="ARBA00023274"/>
    </source>
</evidence>
<dbReference type="Proteomes" id="UP001300502">
    <property type="component" value="Unassembled WGS sequence"/>
</dbReference>
<proteinExistence type="inferred from homology"/>
<keyword evidence="3 4" id="KW-0687">Ribonucleoprotein</keyword>
<sequence length="223" mass="25614">MLQERRHLGFVSLQTLPLCTCKPAKCNLCHGNSFIPISLKRTFRGTRCLGALVTPRNERPSFVSWRAQDSTTTSNGDVEETRETMQSSSMDSSTEGNTLLGDSSSLTPQESPADTSSEEELEPRPYYKLYMEQKQLEKQFQRHERDTGSSEVQIARLTARINHLTEHAKKHKHDYAAIRGLIGLVNQRKRLLKYLRRYGDDRVIELAKKLHIRVSRELVESRK</sequence>
<keyword evidence="2 4" id="KW-0689">Ribosomal protein</keyword>
<dbReference type="HAMAP" id="MF_01343_B">
    <property type="entry name" value="Ribosomal_uS15_B"/>
    <property type="match status" value="1"/>
</dbReference>
<dbReference type="Gene3D" id="1.10.287.10">
    <property type="entry name" value="S15/NS1, RNA-binding"/>
    <property type="match status" value="1"/>
</dbReference>
<dbReference type="GO" id="GO:0006412">
    <property type="term" value="P:translation"/>
    <property type="evidence" value="ECO:0007669"/>
    <property type="project" value="InterPro"/>
</dbReference>
<evidence type="ECO:0000256" key="5">
    <source>
        <dbReference type="SAM" id="MobiDB-lite"/>
    </source>
</evidence>
<reference evidence="6 7" key="1">
    <citation type="submission" date="2022-07" db="EMBL/GenBank/DDBJ databases">
        <title>Genome-wide signatures of adaptation to extreme environments.</title>
        <authorList>
            <person name="Cho C.H."/>
            <person name="Yoon H.S."/>
        </authorList>
    </citation>
    <scope>NUCLEOTIDE SEQUENCE [LARGE SCALE GENOMIC DNA]</scope>
    <source>
        <strain evidence="6 7">108.79 E11</strain>
    </source>
</reference>
<feature type="compositionally biased region" description="Polar residues" evidence="5">
    <location>
        <begin position="67"/>
        <end position="76"/>
    </location>
</feature>
<dbReference type="AlphaFoldDB" id="A0AAV9IN40"/>
<feature type="region of interest" description="Disordered" evidence="5">
    <location>
        <begin position="63"/>
        <end position="124"/>
    </location>
</feature>
<accession>A0AAV9IN40</accession>
<dbReference type="NCBIfam" id="TIGR00952">
    <property type="entry name" value="S15_bact"/>
    <property type="match status" value="1"/>
</dbReference>